<name>A0ABV5AUK4_9BACL</name>
<organism evidence="1 2">
    <name type="scientific">Paenibacillus enshidis</name>
    <dbReference type="NCBI Taxonomy" id="1458439"/>
    <lineage>
        <taxon>Bacteria</taxon>
        <taxon>Bacillati</taxon>
        <taxon>Bacillota</taxon>
        <taxon>Bacilli</taxon>
        <taxon>Bacillales</taxon>
        <taxon>Paenibacillaceae</taxon>
        <taxon>Paenibacillus</taxon>
    </lineage>
</organism>
<dbReference type="RefSeq" id="WP_375355709.1">
    <property type="nucleotide sequence ID" value="NZ_JBHHMI010000010.1"/>
</dbReference>
<dbReference type="EMBL" id="JBHHMI010000010">
    <property type="protein sequence ID" value="MFB5267702.1"/>
    <property type="molecule type" value="Genomic_DNA"/>
</dbReference>
<evidence type="ECO:0000313" key="2">
    <source>
        <dbReference type="Proteomes" id="UP001580346"/>
    </source>
</evidence>
<comment type="caution">
    <text evidence="1">The sequence shown here is derived from an EMBL/GenBank/DDBJ whole genome shotgun (WGS) entry which is preliminary data.</text>
</comment>
<evidence type="ECO:0000313" key="1">
    <source>
        <dbReference type="EMBL" id="MFB5267702.1"/>
    </source>
</evidence>
<protein>
    <submittedName>
        <fullName evidence="1">Uncharacterized protein</fullName>
    </submittedName>
</protein>
<accession>A0ABV5AUK4</accession>
<reference evidence="1 2" key="1">
    <citation type="submission" date="2024-09" db="EMBL/GenBank/DDBJ databases">
        <title>Paenibacillus zeirhizospherea sp. nov., isolated from surface of the maize (Zea mays) roots in a horticulture field, Hungary.</title>
        <authorList>
            <person name="Marton D."/>
            <person name="Farkas M."/>
            <person name="Bedics A."/>
            <person name="Toth E."/>
            <person name="Tancsics A."/>
            <person name="Boka K."/>
            <person name="Maroti G."/>
            <person name="Kriszt B."/>
            <person name="Cserhati M."/>
        </authorList>
    </citation>
    <scope>NUCLEOTIDE SEQUENCE [LARGE SCALE GENOMIC DNA]</scope>
    <source>
        <strain evidence="1 2">KCTC 33519</strain>
    </source>
</reference>
<gene>
    <name evidence="1" type="ORF">ACE41H_13050</name>
</gene>
<sequence length="48" mass="5442">MALEKYIPTIVASHSGKELGRFSSALVKEDIGNWLDQLEEYIKTYPEA</sequence>
<keyword evidence="2" id="KW-1185">Reference proteome</keyword>
<dbReference type="Proteomes" id="UP001580346">
    <property type="component" value="Unassembled WGS sequence"/>
</dbReference>
<proteinExistence type="predicted"/>